<reference evidence="1" key="2">
    <citation type="journal article" date="2021" name="PeerJ">
        <title>Extensive microbial diversity within the chicken gut microbiome revealed by metagenomics and culture.</title>
        <authorList>
            <person name="Gilroy R."/>
            <person name="Ravi A."/>
            <person name="Getino M."/>
            <person name="Pursley I."/>
            <person name="Horton D.L."/>
            <person name="Alikhan N.F."/>
            <person name="Baker D."/>
            <person name="Gharbi K."/>
            <person name="Hall N."/>
            <person name="Watson M."/>
            <person name="Adriaenssens E.M."/>
            <person name="Foster-Nyarko E."/>
            <person name="Jarju S."/>
            <person name="Secka A."/>
            <person name="Antonio M."/>
            <person name="Oren A."/>
            <person name="Chaudhuri R.R."/>
            <person name="La Ragione R."/>
            <person name="Hildebrand F."/>
            <person name="Pallen M.J."/>
        </authorList>
    </citation>
    <scope>NUCLEOTIDE SEQUENCE</scope>
    <source>
        <strain evidence="1">6276</strain>
    </source>
</reference>
<dbReference type="EMBL" id="DVIU01000212">
    <property type="protein sequence ID" value="HIS37097.1"/>
    <property type="molecule type" value="Genomic_DNA"/>
</dbReference>
<dbReference type="Pfam" id="PF03692">
    <property type="entry name" value="CxxCxxCC"/>
    <property type="match status" value="1"/>
</dbReference>
<name>A0A9D1JNI7_9BACT</name>
<comment type="caution">
    <text evidence="1">The sequence shown here is derived from an EMBL/GenBank/DDBJ whole genome shotgun (WGS) entry which is preliminary data.</text>
</comment>
<accession>A0A9D1JNI7</accession>
<dbReference type="Proteomes" id="UP000823928">
    <property type="component" value="Unassembled WGS sequence"/>
</dbReference>
<proteinExistence type="predicted"/>
<reference evidence="1" key="1">
    <citation type="submission" date="2020-10" db="EMBL/GenBank/DDBJ databases">
        <authorList>
            <person name="Gilroy R."/>
        </authorList>
    </citation>
    <scope>NUCLEOTIDE SEQUENCE</scope>
    <source>
        <strain evidence="1">6276</strain>
    </source>
</reference>
<dbReference type="AlphaFoldDB" id="A0A9D1JNI7"/>
<gene>
    <name evidence="1" type="ORF">IAC10_10795</name>
</gene>
<evidence type="ECO:0000313" key="1">
    <source>
        <dbReference type="EMBL" id="HIS37097.1"/>
    </source>
</evidence>
<sequence>MSNLYSTVEKLRTEYREIFTKSAMEIQRKVDELKPHNLKGDIFDKFPSGSDGHKWQSAVLDMLENEISKEIYRKFQEVLAYRKEFHCVGCATCCNLACSEFSPEELKRRAENGDNFAKQFTSIFIPYESKEEARKVYPEYIQMLEDNKEDEVYFYHCPKLTKDNRCSDYENRPQICRDFPDNPLSILPKACGYKKWKEEIEPVTLMLHSMIEIISYYKENICRYSQD</sequence>
<protein>
    <submittedName>
        <fullName evidence="1">YkgJ family cysteine cluster protein</fullName>
    </submittedName>
</protein>
<dbReference type="InterPro" id="IPR005358">
    <property type="entry name" value="Puta_zinc/iron-chelating_dom"/>
</dbReference>
<evidence type="ECO:0000313" key="2">
    <source>
        <dbReference type="Proteomes" id="UP000823928"/>
    </source>
</evidence>
<organism evidence="1 2">
    <name type="scientific">Candidatus Scatousia excrementigallinarum</name>
    <dbReference type="NCBI Taxonomy" id="2840935"/>
    <lineage>
        <taxon>Bacteria</taxon>
        <taxon>Candidatus Scatousia</taxon>
    </lineage>
</organism>